<evidence type="ECO:0000256" key="6">
    <source>
        <dbReference type="ARBA" id="ARBA00022679"/>
    </source>
</evidence>
<evidence type="ECO:0000259" key="20">
    <source>
        <dbReference type="PROSITE" id="PS51918"/>
    </source>
</evidence>
<keyword evidence="4" id="KW-0004">4Fe-4S</keyword>
<dbReference type="EC" id="2.3.1.311" evidence="14"/>
<comment type="pathway">
    <text evidence="1">tRNA modification.</text>
</comment>
<evidence type="ECO:0000259" key="19">
    <source>
        <dbReference type="PROSITE" id="PS51186"/>
    </source>
</evidence>
<dbReference type="Gene3D" id="3.20.20.70">
    <property type="entry name" value="Aldolase class I"/>
    <property type="match status" value="1"/>
</dbReference>
<keyword evidence="12 18" id="KW-0411">Iron-sulfur</keyword>
<comment type="function">
    <text evidence="16">tRNA uridine(34) acetyltransferase, which mediates formation of carboxymethyluridine in the wobble base at position 34 in tRNAs. The proposed mechanism is the following: (i) recruits S-adenosyl-L-methionine and cleaves it to generate a 5'-deoxyadenosine radical (5'-dA) in the radical S-adenosyl-L-methionine (rSAM) region, (ii) hydrolyzes acetyl-CoA in the N-acetyltransferase domain and (iii) an acetyl radical is formed by the products of the two domains and (iv) is transferred onto the C5 position of uridine(34) in the bound tRNA molecule. Does not show protein lysine acetyltransferase activity.</text>
</comment>
<dbReference type="InterPro" id="IPR007197">
    <property type="entry name" value="rSAM"/>
</dbReference>
<keyword evidence="5" id="KW-0820">tRNA-binding</keyword>
<dbReference type="FunFam" id="3.40.630.30:FF:000211">
    <property type="entry name" value="Histone acetyltransferase Elp3 homolog"/>
    <property type="match status" value="1"/>
</dbReference>
<dbReference type="Proteomes" id="UP000250179">
    <property type="component" value="Chromosome"/>
</dbReference>
<dbReference type="SMART" id="SM00729">
    <property type="entry name" value="Elp3"/>
    <property type="match status" value="1"/>
</dbReference>
<keyword evidence="7" id="KW-0949">S-adenosyl-L-methionine</keyword>
<proteinExistence type="inferred from homology"/>
<evidence type="ECO:0000256" key="4">
    <source>
        <dbReference type="ARBA" id="ARBA00022485"/>
    </source>
</evidence>
<dbReference type="PANTHER" id="PTHR11135">
    <property type="entry name" value="HISTONE ACETYLTRANSFERASE-RELATED"/>
    <property type="match status" value="1"/>
</dbReference>
<dbReference type="Gene3D" id="3.40.630.30">
    <property type="match status" value="1"/>
</dbReference>
<evidence type="ECO:0000256" key="14">
    <source>
        <dbReference type="ARBA" id="ARBA00044771"/>
    </source>
</evidence>
<evidence type="ECO:0000256" key="11">
    <source>
        <dbReference type="ARBA" id="ARBA00023004"/>
    </source>
</evidence>
<evidence type="ECO:0000256" key="2">
    <source>
        <dbReference type="ARBA" id="ARBA00005494"/>
    </source>
</evidence>
<dbReference type="Pfam" id="PF00583">
    <property type="entry name" value="Acetyltransf_1"/>
    <property type="match status" value="1"/>
</dbReference>
<feature type="binding site" evidence="18">
    <location>
        <position position="101"/>
    </location>
    <ligand>
        <name>[4Fe-4S] cluster</name>
        <dbReference type="ChEBI" id="CHEBI:49883"/>
        <note>4Fe-4S-S-AdoMet</note>
    </ligand>
</feature>
<dbReference type="SFLD" id="SFLDG01086">
    <property type="entry name" value="elongater_protein-like"/>
    <property type="match status" value="1"/>
</dbReference>
<comment type="similarity">
    <text evidence="2">Belongs to the ELP3 family.</text>
</comment>
<evidence type="ECO:0000256" key="3">
    <source>
        <dbReference type="ARBA" id="ARBA00018747"/>
    </source>
</evidence>
<dbReference type="SUPFAM" id="SSF55729">
    <property type="entry name" value="Acyl-CoA N-acyltransferases (Nat)"/>
    <property type="match status" value="1"/>
</dbReference>
<dbReference type="OrthoDB" id="49957at2157"/>
<evidence type="ECO:0000256" key="17">
    <source>
        <dbReference type="ARBA" id="ARBA00076679"/>
    </source>
</evidence>
<feature type="domain" description="N-acetyltransferase" evidence="19">
    <location>
        <begin position="426"/>
        <end position="590"/>
    </location>
</feature>
<dbReference type="InterPro" id="IPR039661">
    <property type="entry name" value="ELP3"/>
</dbReference>
<dbReference type="PROSITE" id="PS51186">
    <property type="entry name" value="GNAT"/>
    <property type="match status" value="1"/>
</dbReference>
<dbReference type="PIRSF" id="PIRSF005669">
    <property type="entry name" value="Hist_AcTrfase_ELP3"/>
    <property type="match status" value="1"/>
</dbReference>
<dbReference type="InterPro" id="IPR000182">
    <property type="entry name" value="GNAT_dom"/>
</dbReference>
<comment type="catalytic activity">
    <reaction evidence="15">
        <text>uridine(34) in tRNA + acetyl-CoA + S-adenosyl-L-methionine + H2O = 5-(carboxymethyl)uridine(34) in tRNA + 5'-deoxyadenosine + L-methionine + CoA + 2 H(+)</text>
        <dbReference type="Rhea" id="RHEA:61020"/>
        <dbReference type="Rhea" id="RHEA-COMP:10407"/>
        <dbReference type="Rhea" id="RHEA-COMP:11727"/>
        <dbReference type="ChEBI" id="CHEBI:15377"/>
        <dbReference type="ChEBI" id="CHEBI:15378"/>
        <dbReference type="ChEBI" id="CHEBI:17319"/>
        <dbReference type="ChEBI" id="CHEBI:57287"/>
        <dbReference type="ChEBI" id="CHEBI:57288"/>
        <dbReference type="ChEBI" id="CHEBI:57844"/>
        <dbReference type="ChEBI" id="CHEBI:59789"/>
        <dbReference type="ChEBI" id="CHEBI:65315"/>
        <dbReference type="ChEBI" id="CHEBI:74882"/>
        <dbReference type="EC" id="2.3.1.311"/>
    </reaction>
    <physiologicalReaction direction="left-to-right" evidence="15">
        <dbReference type="Rhea" id="RHEA:61021"/>
    </physiologicalReaction>
</comment>
<evidence type="ECO:0000256" key="18">
    <source>
        <dbReference type="PIRSR" id="PIRSR005669-1"/>
    </source>
</evidence>
<feature type="binding site" evidence="18">
    <location>
        <position position="93"/>
    </location>
    <ligand>
        <name>[4Fe-4S] cluster</name>
        <dbReference type="ChEBI" id="CHEBI:49883"/>
        <note>4Fe-4S-S-AdoMet</note>
    </ligand>
</feature>
<reference evidence="21 22" key="1">
    <citation type="submission" date="2016-03" db="EMBL/GenBank/DDBJ databases">
        <title>Complete genome sequence of Thermococcus profundus strain DT5432.</title>
        <authorList>
            <person name="Oger P.M."/>
        </authorList>
    </citation>
    <scope>NUCLEOTIDE SEQUENCE [LARGE SCALE GENOMIC DNA]</scope>
    <source>
        <strain evidence="21 22">DT 5432</strain>
    </source>
</reference>
<dbReference type="Pfam" id="PF23613">
    <property type="entry name" value="ELP3_N"/>
    <property type="match status" value="1"/>
</dbReference>
<feature type="binding site" evidence="18">
    <location>
        <position position="98"/>
    </location>
    <ligand>
        <name>[4Fe-4S] cluster</name>
        <dbReference type="ChEBI" id="CHEBI:49883"/>
        <note>4Fe-4S-S-AdoMet</note>
    </ligand>
</feature>
<evidence type="ECO:0000256" key="15">
    <source>
        <dbReference type="ARBA" id="ARBA00047372"/>
    </source>
</evidence>
<comment type="cofactor">
    <cofactor evidence="18">
        <name>[4Fe-4S] cluster</name>
        <dbReference type="ChEBI" id="CHEBI:49883"/>
    </cofactor>
    <text evidence="18">Binds 1 [4Fe-4S] cluster. The cluster is coordinated with 3 cysteines and an exchangeable S-adenosyl-L-methionine.</text>
</comment>
<dbReference type="GO" id="GO:0046872">
    <property type="term" value="F:metal ion binding"/>
    <property type="evidence" value="ECO:0007669"/>
    <property type="project" value="UniProtKB-KW"/>
</dbReference>
<evidence type="ECO:0000256" key="1">
    <source>
        <dbReference type="ARBA" id="ARBA00005217"/>
    </source>
</evidence>
<dbReference type="SFLD" id="SFLDF00344">
    <property type="entry name" value="ELP3-like"/>
    <property type="match status" value="1"/>
</dbReference>
<dbReference type="PANTHER" id="PTHR11135:SF7">
    <property type="entry name" value="TRNA URIDINE(34) ACETYLTRANSFERASE"/>
    <property type="match status" value="1"/>
</dbReference>
<dbReference type="InterPro" id="IPR034687">
    <property type="entry name" value="ELP3-like"/>
</dbReference>
<dbReference type="GO" id="GO:0106261">
    <property type="term" value="F:tRNA uridine(34) acetyltransferase activity"/>
    <property type="evidence" value="ECO:0007669"/>
    <property type="project" value="UniProtKB-EC"/>
</dbReference>
<organism evidence="21 22">
    <name type="scientific">Thermococcus profundus</name>
    <dbReference type="NCBI Taxonomy" id="49899"/>
    <lineage>
        <taxon>Archaea</taxon>
        <taxon>Methanobacteriati</taxon>
        <taxon>Methanobacteriota</taxon>
        <taxon>Thermococci</taxon>
        <taxon>Thermococcales</taxon>
        <taxon>Thermococcaceae</taxon>
        <taxon>Thermococcus</taxon>
    </lineage>
</organism>
<dbReference type="CDD" id="cd04301">
    <property type="entry name" value="NAT_SF"/>
    <property type="match status" value="1"/>
</dbReference>
<accession>A0A2Z2MBR6</accession>
<evidence type="ECO:0000256" key="9">
    <source>
        <dbReference type="ARBA" id="ARBA00022723"/>
    </source>
</evidence>
<keyword evidence="22" id="KW-1185">Reference proteome</keyword>
<dbReference type="InterPro" id="IPR013785">
    <property type="entry name" value="Aldolase_TIM"/>
</dbReference>
<name>A0A2Z2MBR6_THEPR</name>
<keyword evidence="10" id="KW-0694">RNA-binding</keyword>
<evidence type="ECO:0000313" key="22">
    <source>
        <dbReference type="Proteomes" id="UP000250179"/>
    </source>
</evidence>
<dbReference type="SFLD" id="SFLDS00029">
    <property type="entry name" value="Radical_SAM"/>
    <property type="match status" value="1"/>
</dbReference>
<keyword evidence="9 18" id="KW-0479">Metal-binding</keyword>
<dbReference type="GeneID" id="33318997"/>
<keyword evidence="6" id="KW-0808">Transferase</keyword>
<dbReference type="FunFam" id="3.20.20.70:FF:000388">
    <property type="entry name" value="Histone acetyltransferase Elp3 homolog"/>
    <property type="match status" value="1"/>
</dbReference>
<dbReference type="AlphaFoldDB" id="A0A2Z2MBR6"/>
<dbReference type="InterPro" id="IPR056591">
    <property type="entry name" value="ELP3-like_N"/>
</dbReference>
<dbReference type="PROSITE" id="PS51918">
    <property type="entry name" value="RADICAL_SAM"/>
    <property type="match status" value="1"/>
</dbReference>
<dbReference type="RefSeq" id="WP_088857255.1">
    <property type="nucleotide sequence ID" value="NZ_CP014862.1"/>
</dbReference>
<dbReference type="InterPro" id="IPR006638">
    <property type="entry name" value="Elp3/MiaA/NifB-like_rSAM"/>
</dbReference>
<feature type="domain" description="Radical SAM core" evidence="20">
    <location>
        <begin position="76"/>
        <end position="399"/>
    </location>
</feature>
<keyword evidence="8" id="KW-0819">tRNA processing</keyword>
<evidence type="ECO:0000256" key="5">
    <source>
        <dbReference type="ARBA" id="ARBA00022555"/>
    </source>
</evidence>
<evidence type="ECO:0000256" key="10">
    <source>
        <dbReference type="ARBA" id="ARBA00022884"/>
    </source>
</evidence>
<dbReference type="InterPro" id="IPR016181">
    <property type="entry name" value="Acyl_CoA_acyltransferase"/>
</dbReference>
<gene>
    <name evidence="21" type="ORF">A3L09_01265</name>
</gene>
<dbReference type="InterPro" id="IPR032432">
    <property type="entry name" value="Radical_SAM_C"/>
</dbReference>
<dbReference type="GO" id="GO:0002926">
    <property type="term" value="P:tRNA wobble base 5-methoxycarbonylmethyl-2-thiouridinylation"/>
    <property type="evidence" value="ECO:0007669"/>
    <property type="project" value="TreeGrafter"/>
</dbReference>
<evidence type="ECO:0000256" key="16">
    <source>
        <dbReference type="ARBA" id="ARBA00056275"/>
    </source>
</evidence>
<keyword evidence="13" id="KW-0012">Acyltransferase</keyword>
<dbReference type="GO" id="GO:0051539">
    <property type="term" value="F:4 iron, 4 sulfur cluster binding"/>
    <property type="evidence" value="ECO:0007669"/>
    <property type="project" value="UniProtKB-KW"/>
</dbReference>
<evidence type="ECO:0000256" key="12">
    <source>
        <dbReference type="ARBA" id="ARBA00023014"/>
    </source>
</evidence>
<dbReference type="KEGG" id="tprf:A3L09_01265"/>
<dbReference type="GO" id="GO:0000049">
    <property type="term" value="F:tRNA binding"/>
    <property type="evidence" value="ECO:0007669"/>
    <property type="project" value="UniProtKB-KW"/>
</dbReference>
<dbReference type="Pfam" id="PF04055">
    <property type="entry name" value="Radical_SAM"/>
    <property type="match status" value="1"/>
</dbReference>
<evidence type="ECO:0000256" key="13">
    <source>
        <dbReference type="ARBA" id="ARBA00023315"/>
    </source>
</evidence>
<sequence length="595" mass="69111">MGETKNGENFRKAVEEIAGAVLSGEIKEREELNRYKIIVSRKYHLSKIPGNSDILKAIPEEERDRFRELLKKKPTRTISGVAVVAMMTKPFPCPHGRCIYCPGGPSVGSPQSYTGKEPSALRAVQSAYHPYIIMMRRLKQLTDIGHDVDKVEVIIQGGTFPAVDLDYQEWYIKCAFKAMNDFPHFRDIENLEDKLVRLIVKGDKSVFDEDPAFKEAWEKTHRKPYYYLEDEQRKNERAKVRMVGLTIETRPDWAFERQIDRMLKLGTTRVELGVQTVFNFIHERTKRGHGVEEIIKTTQLLRDAGLKINYHIMPGLPGSNFERDLYTFRAIFEDSRFRPDMLKIYPTLVTADAPLYAWYKAGKYRPYTTEEALELLVEAYKLFPKWVRVMRIQRDIPAKLIVAGVKHSNLGQLVFNELIKRGIRPREIRFREVGHMMEKFGIQPEVDHIKLLREDYDAAGGKEIFLSFEDVKNDILIGFIRLRIPSEKAHRREINCCPSAIVRELHVYGPLVPIGGKPKYEWQHRGYGRELLAEAERIAREEFDVKKMLVISGVGVRNYYRKFGYRRNGPYVAKRLDRSYADYGGSREFDAHLNT</sequence>
<dbReference type="EMBL" id="CP014862">
    <property type="protein sequence ID" value="ASJ01985.1"/>
    <property type="molecule type" value="Genomic_DNA"/>
</dbReference>
<keyword evidence="11 18" id="KW-0408">Iron</keyword>
<dbReference type="NCBIfam" id="TIGR01211">
    <property type="entry name" value="ELP3"/>
    <property type="match status" value="1"/>
</dbReference>
<evidence type="ECO:0000256" key="7">
    <source>
        <dbReference type="ARBA" id="ARBA00022691"/>
    </source>
</evidence>
<dbReference type="Pfam" id="PF16199">
    <property type="entry name" value="Radical_SAM_C"/>
    <property type="match status" value="1"/>
</dbReference>
<evidence type="ECO:0000256" key="8">
    <source>
        <dbReference type="ARBA" id="ARBA00022694"/>
    </source>
</evidence>
<evidence type="ECO:0000313" key="21">
    <source>
        <dbReference type="EMBL" id="ASJ01985.1"/>
    </source>
</evidence>
<dbReference type="SUPFAM" id="SSF102114">
    <property type="entry name" value="Radical SAM enzymes"/>
    <property type="match status" value="1"/>
</dbReference>
<dbReference type="InterPro" id="IPR058240">
    <property type="entry name" value="rSAM_sf"/>
</dbReference>
<protein>
    <recommendedName>
        <fullName evidence="3">tRNA uridine(34) acetyltransferase</fullName>
        <ecNumber evidence="14">2.3.1.311</ecNumber>
    </recommendedName>
    <alternativeName>
        <fullName evidence="17">Elongator complex protein 3 homolog</fullName>
    </alternativeName>
</protein>
<dbReference type="GO" id="GO:0005737">
    <property type="term" value="C:cytoplasm"/>
    <property type="evidence" value="ECO:0007669"/>
    <property type="project" value="TreeGrafter"/>
</dbReference>